<evidence type="ECO:0000313" key="3">
    <source>
        <dbReference type="Proteomes" id="UP001057381"/>
    </source>
</evidence>
<dbReference type="RefSeq" id="WP_149458023.1">
    <property type="nucleotide sequence ID" value="NZ_CP073809.1"/>
</dbReference>
<organism evidence="2 3">
    <name type="scientific">Macrococcus equipercicus</name>
    <dbReference type="NCBI Taxonomy" id="69967"/>
    <lineage>
        <taxon>Bacteria</taxon>
        <taxon>Bacillati</taxon>
        <taxon>Bacillota</taxon>
        <taxon>Bacilli</taxon>
        <taxon>Bacillales</taxon>
        <taxon>Staphylococcaceae</taxon>
        <taxon>Macrococcus</taxon>
    </lineage>
</organism>
<dbReference type="AlphaFoldDB" id="A0A9Q9BRG9"/>
<name>A0A9Q9BRG9_9STAP</name>
<gene>
    <name evidence="2" type="ORF">KFV11_03050</name>
</gene>
<dbReference type="PROSITE" id="PS51257">
    <property type="entry name" value="PROKAR_LIPOPROTEIN"/>
    <property type="match status" value="1"/>
</dbReference>
<dbReference type="KEGG" id="mequ:KFV11_03050"/>
<feature type="chain" id="PRO_5040149936" evidence="1">
    <location>
        <begin position="20"/>
        <end position="212"/>
    </location>
</feature>
<accession>A0A9Q9BRG9</accession>
<keyword evidence="1" id="KW-0732">Signal</keyword>
<reference evidence="2" key="1">
    <citation type="submission" date="2021-04" db="EMBL/GenBank/DDBJ databases">
        <title>Complete Genome Sequences of Macrococcus spp. from dog and cattle.</title>
        <authorList>
            <person name="Schwendener S."/>
            <person name="Perreten V."/>
        </authorList>
    </citation>
    <scope>NUCLEOTIDE SEQUENCE</scope>
    <source>
        <strain evidence="2">Epi0143-OL</strain>
    </source>
</reference>
<feature type="signal peptide" evidence="1">
    <location>
        <begin position="1"/>
        <end position="19"/>
    </location>
</feature>
<dbReference type="Proteomes" id="UP001057381">
    <property type="component" value="Chromosome"/>
</dbReference>
<dbReference type="EMBL" id="CP073809">
    <property type="protein sequence ID" value="UTH14356.1"/>
    <property type="molecule type" value="Genomic_DNA"/>
</dbReference>
<sequence>MKLFIYIMMAVLLTGCAQTAGNPSTSIKDGHHHHAFKDGQTIAVGKVKTYPLTKLKTTTIDHTIKVKDNDTIIYTEDTGHGIPTKPAGEGHTFHAILKVTYKQLSMYMLDDGTFVTADPKHVVVTEKGHHSNNYPQYKMHEDDVHYLNSLDKKDADYKSYKTYAQQFGQRQYDYTREMLMHTAIHAVNHQTPNSLEIPKESFQSFEAFKKAK</sequence>
<evidence type="ECO:0000256" key="1">
    <source>
        <dbReference type="SAM" id="SignalP"/>
    </source>
</evidence>
<dbReference type="OrthoDB" id="2418640at2"/>
<evidence type="ECO:0000313" key="2">
    <source>
        <dbReference type="EMBL" id="UTH14356.1"/>
    </source>
</evidence>
<protein>
    <submittedName>
        <fullName evidence="2">Uncharacterized protein</fullName>
    </submittedName>
</protein>
<proteinExistence type="predicted"/>